<dbReference type="Proteomes" id="UP000321275">
    <property type="component" value="Unassembled WGS sequence"/>
</dbReference>
<dbReference type="AlphaFoldDB" id="A0A510X8M4"/>
<dbReference type="PANTHER" id="PTHR34571:SF1">
    <property type="entry name" value="(S)-UREIDOGLYCINE AMINOHYDROLASE"/>
    <property type="match status" value="1"/>
</dbReference>
<dbReference type="InterPro" id="IPR014710">
    <property type="entry name" value="RmlC-like_jellyroll"/>
</dbReference>
<dbReference type="CDD" id="cd02212">
    <property type="entry name" value="cupin_UGlyAH_C"/>
    <property type="match status" value="1"/>
</dbReference>
<dbReference type="NCBIfam" id="NF008376">
    <property type="entry name" value="PRK11171.1-5"/>
    <property type="match status" value="1"/>
</dbReference>
<dbReference type="InterPro" id="IPR011051">
    <property type="entry name" value="RmlC_Cupin_sf"/>
</dbReference>
<organism evidence="2 3">
    <name type="scientific">Bisbaumannia pacifica</name>
    <dbReference type="NCBI Taxonomy" id="77098"/>
    <lineage>
        <taxon>Bacteria</taxon>
        <taxon>Pseudomonadati</taxon>
        <taxon>Pseudomonadota</taxon>
        <taxon>Gammaproteobacteria</taxon>
        <taxon>Oceanospirillales</taxon>
        <taxon>Halomonadaceae</taxon>
        <taxon>Bisbaumannia</taxon>
    </lineage>
</organism>
<comment type="caution">
    <text evidence="2">The sequence shown here is derived from an EMBL/GenBank/DDBJ whole genome shotgun (WGS) entry which is preliminary data.</text>
</comment>
<dbReference type="InterPro" id="IPR044697">
    <property type="entry name" value="UGlyAH_cupin_C"/>
</dbReference>
<evidence type="ECO:0000259" key="1">
    <source>
        <dbReference type="Pfam" id="PF07883"/>
    </source>
</evidence>
<dbReference type="InterPro" id="IPR017627">
    <property type="entry name" value="UGHY"/>
</dbReference>
<feature type="domain" description="Cupin type-2" evidence="1">
    <location>
        <begin position="72"/>
        <end position="141"/>
    </location>
</feature>
<name>A0A510X8M4_9GAMM</name>
<dbReference type="NCBIfam" id="TIGR03214">
    <property type="entry name" value="ura-cupin"/>
    <property type="match status" value="1"/>
</dbReference>
<evidence type="ECO:0000313" key="2">
    <source>
        <dbReference type="EMBL" id="GEK47743.1"/>
    </source>
</evidence>
<dbReference type="OrthoDB" id="9814939at2"/>
<dbReference type="InterPro" id="IPR044704">
    <property type="entry name" value="UGlyAH_cupin_N"/>
</dbReference>
<accession>A0A510X8M4</accession>
<dbReference type="Pfam" id="PF07883">
    <property type="entry name" value="Cupin_2"/>
    <property type="match status" value="2"/>
</dbReference>
<feature type="domain" description="Cupin type-2" evidence="1">
    <location>
        <begin position="195"/>
        <end position="261"/>
    </location>
</feature>
<sequence length="283" mass="32013">MARNTYYAPQGGHPPQTQLLSDRAVFTEAYAIIPKGVLRDIVASYLPFWENTRLWVLSRPMTGFSETFSQYIVEVSPGGGSNKPELDEGAEGVLFVVEGEMVLTLGGEKHVMQPGGYAFIPPGSDWTLRNESDAAVRFHWIRKAYEFVEGIEAPEAFVTNENDVEPIPMPDTDEKWVTTRFVDQSDMRHDMHVNIVTFQPGGVIPFDETHVMEHGLYVLEGKAVYHLNQEWVEVEAGDYMWLRAFCPQACYAGGPGPFRYLLYKDVNRHMKLNASAAYRGLQR</sequence>
<protein>
    <recommendedName>
        <fullName evidence="1">Cupin type-2 domain-containing protein</fullName>
    </recommendedName>
</protein>
<dbReference type="PANTHER" id="PTHR34571">
    <property type="entry name" value="(S)-UREIDOGLYCINE AMINOHYDROLASE"/>
    <property type="match status" value="1"/>
</dbReference>
<dbReference type="Gene3D" id="2.60.120.10">
    <property type="entry name" value="Jelly Rolls"/>
    <property type="match status" value="2"/>
</dbReference>
<dbReference type="SUPFAM" id="SSF51182">
    <property type="entry name" value="RmlC-like cupins"/>
    <property type="match status" value="1"/>
</dbReference>
<proteinExistence type="predicted"/>
<dbReference type="InterPro" id="IPR013096">
    <property type="entry name" value="Cupin_2"/>
</dbReference>
<dbReference type="NCBIfam" id="NF008373">
    <property type="entry name" value="PRK11171.1-2"/>
    <property type="match status" value="1"/>
</dbReference>
<evidence type="ECO:0000313" key="3">
    <source>
        <dbReference type="Proteomes" id="UP000321275"/>
    </source>
</evidence>
<keyword evidence="3" id="KW-1185">Reference proteome</keyword>
<dbReference type="RefSeq" id="WP_146803082.1">
    <property type="nucleotide sequence ID" value="NZ_BJUK01000020.1"/>
</dbReference>
<dbReference type="EMBL" id="BJUK01000020">
    <property type="protein sequence ID" value="GEK47743.1"/>
    <property type="molecule type" value="Genomic_DNA"/>
</dbReference>
<dbReference type="GO" id="GO:0071522">
    <property type="term" value="F:ureidoglycine aminohydrolase activity"/>
    <property type="evidence" value="ECO:0007669"/>
    <property type="project" value="InterPro"/>
</dbReference>
<reference evidence="2 3" key="1">
    <citation type="submission" date="2019-07" db="EMBL/GenBank/DDBJ databases">
        <title>Whole genome shotgun sequence of Halomonas pacifica NBRC 102220.</title>
        <authorList>
            <person name="Hosoyama A."/>
            <person name="Uohara A."/>
            <person name="Ohji S."/>
            <person name="Ichikawa N."/>
        </authorList>
    </citation>
    <scope>NUCLEOTIDE SEQUENCE [LARGE SCALE GENOMIC DNA]</scope>
    <source>
        <strain evidence="2 3">NBRC 102220</strain>
    </source>
</reference>
<gene>
    <name evidence="2" type="ORF">HPA02_20260</name>
</gene>
<dbReference type="CDD" id="cd02211">
    <property type="entry name" value="cupin_UGlyAH_N"/>
    <property type="match status" value="1"/>
</dbReference>
<dbReference type="NCBIfam" id="NF040771">
    <property type="entry name" value="AAH_UGLYAH2"/>
    <property type="match status" value="1"/>
</dbReference>